<reference evidence="53 56" key="6">
    <citation type="submission" date="2018-06" db="EMBL/GenBank/DDBJ databases">
        <authorList>
            <consortium name="GenomeTrakr: Next Generation Sequencing Network for Food Pathogen Tracability"/>
        </authorList>
    </citation>
    <scope>NUCLEOTIDE SEQUENCE [LARGE SCALE GENOMIC DNA]</scope>
    <source>
        <strain evidence="19 87">10B02965A-1</strain>
        <strain evidence="5 62">CFSAN008042</strain>
        <strain evidence="35 71">CFSAN102901</strain>
        <strain evidence="11 64">FDA00006494</strain>
        <strain evidence="3 61">FDA00007096</strain>
        <strain evidence="7 67">FDA00008584</strain>
        <strain evidence="17">FDA00011243</strain>
        <strain evidence="4 51">FDA00013332</strain>
        <strain evidence="10 55">FDA00013853</strain>
        <strain evidence="30 69">FDA00014336</strain>
        <strain evidence="32 65">FDA00014370</strain>
        <strain evidence="31 66">FDA00014392</strain>
        <strain evidence="38">FDA00015054</strain>
        <strain evidence="20 83">FDA1005580-S054-001</strain>
        <strain evidence="76">FDA1090798-S029-001</strain>
        <strain evidence="77">FDA956581-098-004</strain>
        <strain evidence="18 79">FDA960927-006-004</strain>
        <strain evidence="21 88">FLAG-38921</strain>
        <strain evidence="33 70">FLAG-51482A</strain>
        <strain evidence="16 53">FLAG-54356</strain>
        <strain evidence="9 63">FSIS31901579</strain>
        <strain evidence="27 80">LS1344</strain>
        <strain evidence="36 73">OSF101448</strain>
        <strain evidence="8 56">VA-WGS-00405</strain>
    </source>
</reference>
<dbReference type="Proteomes" id="UP000843503">
    <property type="component" value="Unassembled WGS sequence"/>
</dbReference>
<dbReference type="Proteomes" id="UP000389283">
    <property type="component" value="Unassembled WGS sequence"/>
</dbReference>
<dbReference type="Proteomes" id="UP000379076">
    <property type="component" value="Unassembled WGS sequence"/>
</dbReference>
<evidence type="ECO:0000313" key="62">
    <source>
        <dbReference type="Proteomes" id="UP000368512"/>
    </source>
</evidence>
<dbReference type="Proteomes" id="UP000549379">
    <property type="component" value="Unassembled WGS sequence"/>
</dbReference>
<evidence type="ECO:0000313" key="27">
    <source>
        <dbReference type="EMBL" id="EAH4242740.1"/>
    </source>
</evidence>
<name>A0A0B8RBS3_LISMN</name>
<evidence type="ECO:0000313" key="21">
    <source>
        <dbReference type="EMBL" id="EAG6168830.1"/>
    </source>
</evidence>
<dbReference type="EMBL" id="DAAJCS010000001">
    <property type="protein sequence ID" value="HAC0011669.1"/>
    <property type="molecule type" value="Genomic_DNA"/>
</dbReference>
<dbReference type="EMBL" id="AACKDQ010000027">
    <property type="protein sequence ID" value="EAK9317687.1"/>
    <property type="molecule type" value="Genomic_DNA"/>
</dbReference>
<dbReference type="EMBL" id="AAAKQF010000001">
    <property type="protein sequence ID" value="EAC9038897.1"/>
    <property type="molecule type" value="Genomic_DNA"/>
</dbReference>
<evidence type="ECO:0000313" key="38">
    <source>
        <dbReference type="EMBL" id="EDP8512918.1"/>
    </source>
</evidence>
<reference evidence="81 82" key="8">
    <citation type="submission" date="2019-04" db="EMBL/GenBank/DDBJ databases">
        <authorList>
            <person name="Ashton P.M."/>
            <person name="Dallman T."/>
            <person name="Nair S."/>
            <person name="De Pinna E."/>
            <person name="Peters T."/>
            <person name="Grant K."/>
        </authorList>
    </citation>
    <scope>NUCLEOTIDE SEQUENCE [LARGE SCALE GENOMIC DNA]</scope>
    <source>
        <strain evidence="25 82">282333</strain>
        <strain evidence="26 81">282352</strain>
        <strain evidence="24 85">289003</strain>
        <strain evidence="37 74">788324</strain>
        <strain evidence="13">RL15000286</strain>
    </source>
</reference>
<evidence type="ECO:0000313" key="49">
    <source>
        <dbReference type="EMBL" id="RKA09373.1"/>
    </source>
</evidence>
<evidence type="ECO:0000313" key="81">
    <source>
        <dbReference type="Proteomes" id="UP000530452"/>
    </source>
</evidence>
<dbReference type="Proteomes" id="UP000398321">
    <property type="component" value="Unassembled WGS sequence"/>
</dbReference>
<dbReference type="EMBL" id="AABGUK010000004">
    <property type="protein sequence ID" value="EAH4242740.1"/>
    <property type="molecule type" value="Genomic_DNA"/>
</dbReference>
<dbReference type="Proteomes" id="UP000540117">
    <property type="component" value="Unassembled WGS sequence"/>
</dbReference>
<dbReference type="Proteomes" id="UP000336166">
    <property type="component" value="Unassembled WGS sequence"/>
</dbReference>
<dbReference type="Proteomes" id="UP000525850">
    <property type="component" value="Unassembled WGS sequence"/>
</dbReference>
<evidence type="ECO:0000313" key="85">
    <source>
        <dbReference type="Proteomes" id="UP000546397"/>
    </source>
</evidence>
<dbReference type="EMBL" id="AABEKY010000002">
    <property type="protein sequence ID" value="EAG9386721.1"/>
    <property type="molecule type" value="Genomic_DNA"/>
</dbReference>
<evidence type="ECO:0000313" key="71">
    <source>
        <dbReference type="Proteomes" id="UP000455569"/>
    </source>
</evidence>
<evidence type="ECO:0000313" key="70">
    <source>
        <dbReference type="Proteomes" id="UP000427828"/>
    </source>
</evidence>
<reference evidence="47 84" key="10">
    <citation type="submission" date="2020-06" db="EMBL/GenBank/DDBJ databases">
        <title>Two Listeria outbreaks in Switzerland in 2018 and 2020.</title>
        <authorList>
            <person name="Stevens M.J.A."/>
            <person name="Bloemberg G."/>
            <person name="Nusch-Inderbinnen M."/>
            <person name="Stephan R."/>
        </authorList>
    </citation>
    <scope>NUCLEOTIDE SEQUENCE [LARGE SCALE GENOMIC DNA]</scope>
    <source>
        <strain evidence="47 84">N18-0707</strain>
    </source>
</reference>
<evidence type="ECO:0000313" key="42">
    <source>
        <dbReference type="EMBL" id="HAC0011669.1"/>
    </source>
</evidence>
<dbReference type="Proteomes" id="UP000410967">
    <property type="component" value="Unassembled WGS sequence"/>
</dbReference>
<dbReference type="EMBL" id="AABDGJ010000001">
    <property type="protein sequence ID" value="EAG6989288.1"/>
    <property type="molecule type" value="Genomic_DNA"/>
</dbReference>
<dbReference type="EMBL" id="AABATR010000002">
    <property type="protein sequence ID" value="EAG1893044.1"/>
    <property type="molecule type" value="Genomic_DNA"/>
</dbReference>
<dbReference type="EMBL" id="AABBAW010000002">
    <property type="protein sequence ID" value="EAG2514684.1"/>
    <property type="molecule type" value="Genomic_DNA"/>
</dbReference>
<dbReference type="EMBL" id="AAAIXK010000004">
    <property type="protein sequence ID" value="EAC5550631.1"/>
    <property type="molecule type" value="Genomic_DNA"/>
</dbReference>
<evidence type="ECO:0000313" key="46">
    <source>
        <dbReference type="EMBL" id="KAA9448443.1"/>
    </source>
</evidence>
<evidence type="ECO:0000313" key="40">
    <source>
        <dbReference type="EMBL" id="HAB8399593.1"/>
    </source>
</evidence>
<evidence type="ECO:0000313" key="88">
    <source>
        <dbReference type="Proteomes" id="UP000566721"/>
    </source>
</evidence>
<evidence type="ECO:0000313" key="69">
    <source>
        <dbReference type="Proteomes" id="UP000423131"/>
    </source>
</evidence>
<evidence type="ECO:0000313" key="19">
    <source>
        <dbReference type="EMBL" id="EAG2996114.1"/>
    </source>
</evidence>
<dbReference type="Proteomes" id="UP000842809">
    <property type="component" value="Unassembled WGS sequence"/>
</dbReference>
<reference evidence="68 78" key="7">
    <citation type="submission" date="2019-04" db="EMBL/GenBank/DDBJ databases">
        <authorList>
            <consortium name="GenomeTrakr network: Whole genome sequencing for foodborne pathogen traceback"/>
        </authorList>
    </citation>
    <scope>NUCLEOTIDE SEQUENCE [LARGE SCALE GENOMIC DNA]</scope>
    <source>
        <strain evidence="22 86">CFSAN004300</strain>
        <strain evidence="23 78">CFSAN072474</strain>
        <strain evidence="34 60">FLAG-55987</strain>
        <strain evidence="29 68">PHLUSALM00088</strain>
    </source>
</reference>
<dbReference type="EMBL" id="DAAEEB010000003">
    <property type="protein sequence ID" value="HAA8052786.1"/>
    <property type="molecule type" value="Genomic_DNA"/>
</dbReference>
<dbReference type="EMBL" id="AABAGT010000003">
    <property type="protein sequence ID" value="EAG0866257.1"/>
    <property type="molecule type" value="Genomic_DNA"/>
</dbReference>
<dbReference type="Proteomes" id="UP000467536">
    <property type="component" value="Unassembled WGS sequence"/>
</dbReference>
<dbReference type="EMBL" id="AAAMZD010000002">
    <property type="protein sequence ID" value="EAD3792271.1"/>
    <property type="molecule type" value="Genomic_DNA"/>
</dbReference>
<feature type="transmembrane region" description="Helical" evidence="1">
    <location>
        <begin position="192"/>
        <end position="215"/>
    </location>
</feature>
<dbReference type="EMBL" id="AAIAJJ010000001">
    <property type="protein sequence ID" value="ECC1555487.1"/>
    <property type="molecule type" value="Genomic_DNA"/>
</dbReference>
<evidence type="ECO:0000313" key="73">
    <source>
        <dbReference type="Proteomes" id="UP000467347"/>
    </source>
</evidence>
<dbReference type="Proteomes" id="UP000566721">
    <property type="component" value="Unassembled WGS sequence"/>
</dbReference>
<protein>
    <submittedName>
        <fullName evidence="39">Uncharacterized protein</fullName>
    </submittedName>
</protein>
<evidence type="ECO:0000313" key="52">
    <source>
        <dbReference type="Proteomes" id="UP000336166"/>
    </source>
</evidence>
<evidence type="ECO:0000313" key="67">
    <source>
        <dbReference type="Proteomes" id="UP000403352"/>
    </source>
</evidence>
<feature type="transmembrane region" description="Helical" evidence="1">
    <location>
        <begin position="16"/>
        <end position="36"/>
    </location>
</feature>
<dbReference type="Proteomes" id="UP000546397">
    <property type="component" value="Unassembled WGS sequence"/>
</dbReference>
<evidence type="ECO:0000313" key="79">
    <source>
        <dbReference type="Proteomes" id="UP000525850"/>
    </source>
</evidence>
<dbReference type="EMBL" id="AAASLB010000003">
    <property type="protein sequence ID" value="EAE4941886.1"/>
    <property type="molecule type" value="Genomic_DNA"/>
</dbReference>
<dbReference type="Proteomes" id="UP000345329">
    <property type="component" value="Unassembled WGS sequence"/>
</dbReference>
<dbReference type="Proteomes" id="UP000350032">
    <property type="component" value="Unassembled WGS sequence"/>
</dbReference>
<evidence type="ECO:0000313" key="63">
    <source>
        <dbReference type="Proteomes" id="UP000376505"/>
    </source>
</evidence>
<evidence type="ECO:0000256" key="1">
    <source>
        <dbReference type="SAM" id="Phobius"/>
    </source>
</evidence>
<feature type="transmembrane region" description="Helical" evidence="1">
    <location>
        <begin position="56"/>
        <end position="75"/>
    </location>
</feature>
<evidence type="ECO:0000313" key="65">
    <source>
        <dbReference type="Proteomes" id="UP000389283"/>
    </source>
</evidence>
<sequence>MKNQFTYLINNKTTQGMFILILFIPCIEIVQLYIMLKPDAVNIHPAFAFFLAGSSRGHITQILLLWFLPVLSLLLGADSPIQEYQTGVRNIIINKIGKKAYILQKLAVSFILCFITMLTTLLLNFILVSIVFLGGTYKMGLNGLGSLNTLFDFSIQNPYLADFGFGFMACLMAGMAGLIATSSSLFFLNKKFAYPAAFFIWFLMILPNNSIMFIFQPFTEYGFEIILPIFLVFSLIVLIIVGVLYLYEVKYVKE</sequence>
<dbReference type="Proteomes" id="UP000423131">
    <property type="component" value="Unassembled WGS sequence"/>
</dbReference>
<evidence type="ECO:0000313" key="33">
    <source>
        <dbReference type="EMBL" id="ECX6924606.1"/>
    </source>
</evidence>
<dbReference type="Proteomes" id="UP000403352">
    <property type="component" value="Unassembled WGS sequence"/>
</dbReference>
<evidence type="ECO:0000313" key="55">
    <source>
        <dbReference type="Proteomes" id="UP000344343"/>
    </source>
</evidence>
<evidence type="ECO:0000313" key="77">
    <source>
        <dbReference type="Proteomes" id="UP000481141"/>
    </source>
</evidence>
<dbReference type="KEGG" id="lmv:Y193_01110"/>
<evidence type="ECO:0000313" key="82">
    <source>
        <dbReference type="Proteomes" id="UP000533021"/>
    </source>
</evidence>
<keyword evidence="1" id="KW-0472">Membrane</keyword>
<evidence type="ECO:0000313" key="78">
    <source>
        <dbReference type="Proteomes" id="UP000522199"/>
    </source>
</evidence>
<dbReference type="Proteomes" id="UP000548278">
    <property type="component" value="Unassembled WGS sequence"/>
</dbReference>
<evidence type="ECO:0000313" key="64">
    <source>
        <dbReference type="Proteomes" id="UP000379076"/>
    </source>
</evidence>
<evidence type="ECO:0000313" key="13">
    <source>
        <dbReference type="EMBL" id="EAE4941886.1"/>
    </source>
</evidence>
<evidence type="ECO:0000313" key="22">
    <source>
        <dbReference type="EMBL" id="EAG6989288.1"/>
    </source>
</evidence>
<evidence type="ECO:0000313" key="2">
    <source>
        <dbReference type="EMBL" id="EAC4552219.1"/>
    </source>
</evidence>
<evidence type="ECO:0000313" key="18">
    <source>
        <dbReference type="EMBL" id="EAG2514684.1"/>
    </source>
</evidence>
<evidence type="ECO:0000313" key="34">
    <source>
        <dbReference type="EMBL" id="ECY6543007.1"/>
    </source>
</evidence>
<evidence type="ECO:0000313" key="80">
    <source>
        <dbReference type="Proteomes" id="UP000527632"/>
    </source>
</evidence>
<evidence type="ECO:0000313" key="36">
    <source>
        <dbReference type="EMBL" id="EDN9835900.1"/>
    </source>
</evidence>
<evidence type="ECO:0000313" key="50">
    <source>
        <dbReference type="Proteomes" id="UP000272537"/>
    </source>
</evidence>
<dbReference type="EMBL" id="AALEDS010000001">
    <property type="protein sequence ID" value="ECY6543007.1"/>
    <property type="molecule type" value="Genomic_DNA"/>
</dbReference>
<evidence type="ECO:0000313" key="28">
    <source>
        <dbReference type="EMBL" id="EAK8896998.1"/>
    </source>
</evidence>
<feature type="transmembrane region" description="Helical" evidence="1">
    <location>
        <begin position="221"/>
        <end position="247"/>
    </location>
</feature>
<evidence type="ECO:0000313" key="17">
    <source>
        <dbReference type="EMBL" id="EAG2245245.1"/>
    </source>
</evidence>
<dbReference type="EMBL" id="AABAWE010000002">
    <property type="protein sequence ID" value="EAG2086546.1"/>
    <property type="molecule type" value="Genomic_DNA"/>
</dbReference>
<dbReference type="EMBL" id="AANPAU010000001">
    <property type="protein sequence ID" value="EDP8512918.1"/>
    <property type="molecule type" value="Genomic_DNA"/>
</dbReference>
<dbReference type="EMBL" id="AAALRN010000002">
    <property type="protein sequence ID" value="EAD1184580.1"/>
    <property type="molecule type" value="Genomic_DNA"/>
</dbReference>
<dbReference type="EMBL" id="AABBYJ010000003">
    <property type="protein sequence ID" value="EAG4330970.1"/>
    <property type="molecule type" value="Genomic_DNA"/>
</dbReference>
<dbReference type="RefSeq" id="WP_003724864.1">
    <property type="nucleotide sequence ID" value="NC_021824.1"/>
</dbReference>
<evidence type="ECO:0000313" key="12">
    <source>
        <dbReference type="EMBL" id="EAE2353500.1"/>
    </source>
</evidence>
<dbReference type="EMBL" id="DAAJFY010000002">
    <property type="protein sequence ID" value="HAC0274611.1"/>
    <property type="molecule type" value="Genomic_DNA"/>
</dbReference>
<dbReference type="EMBL" id="AALAQH010000003">
    <property type="protein sequence ID" value="ECX6924606.1"/>
    <property type="molecule type" value="Genomic_DNA"/>
</dbReference>
<evidence type="ECO:0000313" key="14">
    <source>
        <dbReference type="EMBL" id="EAG0866257.1"/>
    </source>
</evidence>
<dbReference type="EMBL" id="AAHZFY010000001">
    <property type="protein sequence ID" value="ECB9512215.1"/>
    <property type="molecule type" value="Genomic_DNA"/>
</dbReference>
<gene>
    <name evidence="14" type="ORF">A8L61_03060</name>
    <name evidence="22" type="ORF">AB917_01590</name>
    <name evidence="2" type="ORF">ABZ57_06955</name>
    <name evidence="48" type="ORF">AJL21_05615</name>
    <name evidence="11" type="ORF">ART25_09665</name>
    <name evidence="3" type="ORF">ARY78_09345</name>
    <name evidence="18" type="ORF">B1N52_05885</name>
    <name evidence="17" type="ORF">B1S26_07460</name>
    <name evidence="19" type="ORF">B5K54_02260</name>
    <name evidence="15" type="ORF">BB997_05410</name>
    <name evidence="33" type="ORF">BCZ19_07990</name>
    <name evidence="16" type="ORF">BCZ21_04690</name>
    <name evidence="20" type="ORF">CAV64_06870</name>
    <name evidence="23" type="ORF">CW845_04395</name>
    <name evidence="25" type="ORF">D4920_06920</name>
    <name evidence="24" type="ORF">D4B11_07515</name>
    <name evidence="26" type="ORF">D5N24_06265</name>
    <name evidence="28" type="ORF">D7104_04700</name>
    <name evidence="46" type="ORF">DCK61_12360</name>
    <name evidence="21" type="ORF">DCT16_05420</name>
    <name evidence="5" type="ORF">DQ70_12095</name>
    <name evidence="4" type="ORF">DU018_09720</name>
    <name evidence="49" type="ORF">DYZ80_01016</name>
    <name evidence="13" type="ORF">E1W56_07495</name>
    <name evidence="27" type="ORF">E5F58_12165</name>
    <name evidence="10" type="ORF">EX365_08690</name>
    <name evidence="9" type="ORF">EXZ73_03030</name>
    <name evidence="34" type="ORF">F6436_01570</name>
    <name evidence="29" type="ORF">FA835_11280</name>
    <name evidence="31" type="ORF">FLQ97_00550</name>
    <name evidence="30" type="ORF">FLR03_11015</name>
    <name evidence="32" type="ORF">FNX40_01565</name>
    <name evidence="37" type="ORF">FV747_01565</name>
    <name evidence="38" type="ORF">G3O21_000311</name>
    <name evidence="39" type="ORF">GHH22_06410</name>
    <name evidence="44" type="ORF">GI949_01565</name>
    <name evidence="36" type="ORF">GJW51_04360</name>
    <name evidence="35" type="ORF">GQG13_05835</name>
    <name evidence="40" type="ORF">GYR60_13770</name>
    <name evidence="41" type="ORF">GYS09_06900</name>
    <name evidence="42" type="ORF">GYX23_01530</name>
    <name evidence="43" type="ORF">GYY14_04405</name>
    <name evidence="45" type="ORF">HQN34_001761</name>
    <name evidence="47" type="ORF">HZJ64_04565</name>
    <name evidence="6" type="ORF">KV70_01565</name>
    <name evidence="7" type="ORF">QD52_05700</name>
    <name evidence="8" type="ORF">UI29_05695</name>
    <name evidence="12" type="ORF">Y261_03950</name>
</gene>
<dbReference type="Proteomes" id="UP000852906">
    <property type="component" value="Unassembled WGS sequence"/>
</dbReference>
<evidence type="ECO:0000313" key="92">
    <source>
        <dbReference type="Proteomes" id="UP000844415"/>
    </source>
</evidence>
<dbReference type="EMBL" id="DABJAN010000003">
    <property type="protein sequence ID" value="HAJ9593556.1"/>
    <property type="molecule type" value="Genomic_DNA"/>
</dbReference>
<evidence type="ECO:0000313" key="91">
    <source>
        <dbReference type="Proteomes" id="UP000843775"/>
    </source>
</evidence>
<dbReference type="EMBL" id="AAANYN010000003">
    <property type="protein sequence ID" value="EAD5773258.1"/>
    <property type="molecule type" value="Genomic_DNA"/>
</dbReference>
<dbReference type="EMBL" id="QDAY01000004">
    <property type="protein sequence ID" value="KAA9448443.1"/>
    <property type="molecule type" value="Genomic_DNA"/>
</dbReference>
<dbReference type="Proteomes" id="UP000522199">
    <property type="component" value="Unassembled WGS sequence"/>
</dbReference>
<evidence type="ECO:0000313" key="29">
    <source>
        <dbReference type="EMBL" id="EAK9317687.1"/>
    </source>
</evidence>
<organism evidence="39">
    <name type="scientific">Listeria monocytogenes</name>
    <dbReference type="NCBI Taxonomy" id="1639"/>
    <lineage>
        <taxon>Bacteria</taxon>
        <taxon>Bacillati</taxon>
        <taxon>Bacillota</taxon>
        <taxon>Bacilli</taxon>
        <taxon>Bacillales</taxon>
        <taxon>Listeriaceae</taxon>
        <taxon>Listeria</taxon>
    </lineage>
</organism>
<dbReference type="Proteomes" id="UP000841146">
    <property type="component" value="Unassembled WGS sequence"/>
</dbReference>
<evidence type="ECO:0000313" key="6">
    <source>
        <dbReference type="EMBL" id="EAC9038897.1"/>
    </source>
</evidence>
<evidence type="ECO:0000313" key="39">
    <source>
        <dbReference type="EMBL" id="HAA8052786.1"/>
    </source>
</evidence>
<dbReference type="Proteomes" id="UP000478704">
    <property type="component" value="Unassembled WGS sequence"/>
</dbReference>
<reference evidence="46 72" key="4">
    <citation type="submission" date="2018-04" db="EMBL/GenBank/DDBJ databases">
        <title>Genome Analysis of a Prevalent Clone of Listeria monocytogenes Sequence Type 87 in China.</title>
        <authorList>
            <person name="Wang Y."/>
        </authorList>
    </citation>
    <scope>NUCLEOTIDE SEQUENCE [LARGE SCALE GENOMIC DNA]</scope>
    <source>
        <strain evidence="46 72">ICDC_LM1523</strain>
    </source>
</reference>
<dbReference type="EMBL" id="AABFVG010000003">
    <property type="protein sequence ID" value="EAH2281797.1"/>
    <property type="molecule type" value="Genomic_DNA"/>
</dbReference>
<evidence type="ECO:0000313" key="8">
    <source>
        <dbReference type="EMBL" id="EAD3792271.1"/>
    </source>
</evidence>
<dbReference type="Proteomes" id="UP000358545">
    <property type="component" value="Unassembled WGS sequence"/>
</dbReference>
<dbReference type="EMBL" id="AABGHY010000003">
    <property type="protein sequence ID" value="EAH3293994.1"/>
    <property type="molecule type" value="Genomic_DNA"/>
</dbReference>
<evidence type="ECO:0000313" key="68">
    <source>
        <dbReference type="Proteomes" id="UP000410967"/>
    </source>
</evidence>
<feature type="transmembrane region" description="Helical" evidence="1">
    <location>
        <begin position="159"/>
        <end position="180"/>
    </location>
</feature>
<evidence type="ECO:0000313" key="24">
    <source>
        <dbReference type="EMBL" id="EAG9519617.1"/>
    </source>
</evidence>
<dbReference type="Proteomes" id="UP000530452">
    <property type="component" value="Unassembled WGS sequence"/>
</dbReference>
<dbReference type="Proteomes" id="UP000844415">
    <property type="component" value="Unassembled WGS sequence"/>
</dbReference>
<dbReference type="Proteomes" id="UP000478682">
    <property type="component" value="Unassembled WGS sequence"/>
</dbReference>
<comment type="caution">
    <text evidence="39">The sequence shown here is derived from an EMBL/GenBank/DDBJ whole genome shotgun (WGS) entry which is preliminary data.</text>
</comment>
<dbReference type="Proteomes" id="UP000527632">
    <property type="component" value="Unassembled WGS sequence"/>
</dbReference>
<evidence type="ECO:0000313" key="45">
    <source>
        <dbReference type="EMBL" id="HAJ9593556.1"/>
    </source>
</evidence>
<evidence type="ECO:0000313" key="83">
    <source>
        <dbReference type="Proteomes" id="UP000540117"/>
    </source>
</evidence>
<evidence type="ECO:0000313" key="31">
    <source>
        <dbReference type="EMBL" id="ECB9512215.1"/>
    </source>
</evidence>
<evidence type="ECO:0000313" key="3">
    <source>
        <dbReference type="EMBL" id="EAC5550631.1"/>
    </source>
</evidence>
<evidence type="ECO:0000313" key="44">
    <source>
        <dbReference type="EMBL" id="HAC1753660.1"/>
    </source>
</evidence>
<dbReference type="EMBL" id="AANCRK010000002">
    <property type="protein sequence ID" value="EDN7714647.1"/>
    <property type="molecule type" value="Genomic_DNA"/>
</dbReference>
<dbReference type="AlphaFoldDB" id="A0A0B8RBS3"/>
<dbReference type="EMBL" id="DAAIJL010000005">
    <property type="protein sequence ID" value="HAB8557010.1"/>
    <property type="molecule type" value="Genomic_DNA"/>
</dbReference>
<dbReference type="Proteomes" id="UP000354255">
    <property type="component" value="Unassembled WGS sequence"/>
</dbReference>
<dbReference type="Proteomes" id="UP000272537">
    <property type="component" value="Unassembled WGS sequence"/>
</dbReference>
<evidence type="ECO:0000313" key="58">
    <source>
        <dbReference type="Proteomes" id="UP000354255"/>
    </source>
</evidence>
<dbReference type="EMBL" id="AABEMN010000009">
    <property type="protein sequence ID" value="EAG9519617.1"/>
    <property type="molecule type" value="Genomic_DNA"/>
</dbReference>
<evidence type="ECO:0000313" key="43">
    <source>
        <dbReference type="EMBL" id="HAC0274611.1"/>
    </source>
</evidence>
<evidence type="ECO:0000313" key="23">
    <source>
        <dbReference type="EMBL" id="EAG9386721.1"/>
    </source>
</evidence>
<evidence type="ECO:0000313" key="61">
    <source>
        <dbReference type="Proteomes" id="UP000365297"/>
    </source>
</evidence>
<evidence type="ECO:0000313" key="37">
    <source>
        <dbReference type="EMBL" id="EDO0984683.1"/>
    </source>
</evidence>
<dbReference type="EMBL" id="AAANYR010000004">
    <property type="protein sequence ID" value="EAD5786631.1"/>
    <property type="molecule type" value="Genomic_DNA"/>
</dbReference>
<dbReference type="EMBL" id="MJTJ01000013">
    <property type="protein sequence ID" value="OET50671.1"/>
    <property type="molecule type" value="Genomic_DNA"/>
</dbReference>
<evidence type="ECO:0000313" key="53">
    <source>
        <dbReference type="Proteomes" id="UP000337746"/>
    </source>
</evidence>
<evidence type="ECO:0000313" key="51">
    <source>
        <dbReference type="Proteomes" id="UP000331186"/>
    </source>
</evidence>
<dbReference type="Proteomes" id="UP000460224">
    <property type="component" value="Unassembled WGS sequence"/>
</dbReference>
<dbReference type="EMBL" id="AABBHO010000004">
    <property type="protein sequence ID" value="EAG2996114.1"/>
    <property type="molecule type" value="Genomic_DNA"/>
</dbReference>
<reference evidence="52 54" key="5">
    <citation type="submission" date="2018-06" db="EMBL/GenBank/DDBJ databases">
        <authorList>
            <consortium name="PulseNet: The National Subtyping Network for Foodborne Disease Surveillance"/>
            <person name="Tarr C.L."/>
            <person name="Trees E."/>
            <person name="Katz L.S."/>
            <person name="Carleton-Romer H.A."/>
            <person name="Stroika S."/>
            <person name="Kucerova Z."/>
            <person name="Roache K.F."/>
            <person name="Sabol A.L."/>
            <person name="Besser J."/>
            <person name="Gerner-Smidt P."/>
        </authorList>
    </citation>
    <scope>NUCLEOTIDE SEQUENCE [LARGE SCALE GENOMIC DNA]</scope>
    <source>
        <strain evidence="2 54">2015L-6227</strain>
        <strain evidence="12 52">PNUSAL000134</strain>
        <strain evidence="6 58">PNUSAL000910</strain>
        <strain evidence="14 59">PNUSAL002180</strain>
        <strain evidence="15 75">PNUSAL002298</strain>
        <strain evidence="28 57">PNUSAL004402</strain>
    </source>
</reference>
<dbReference type="EMBL" id="AAAQQZ010000004">
    <property type="protein sequence ID" value="EAE1339170.1"/>
    <property type="molecule type" value="Genomic_DNA"/>
</dbReference>
<dbReference type="EMBL" id="AACJYH010000003">
    <property type="protein sequence ID" value="EAK8896998.1"/>
    <property type="molecule type" value="Genomic_DNA"/>
</dbReference>
<evidence type="ECO:0000313" key="90">
    <source>
        <dbReference type="Proteomes" id="UP000841146"/>
    </source>
</evidence>
<evidence type="ECO:0000313" key="32">
    <source>
        <dbReference type="EMBL" id="ECC1555487.1"/>
    </source>
</evidence>
<dbReference type="Proteomes" id="UP000544530">
    <property type="component" value="Unassembled WGS sequence"/>
</dbReference>
<evidence type="ECO:0000313" key="84">
    <source>
        <dbReference type="Proteomes" id="UP000544530"/>
    </source>
</evidence>
<dbReference type="EMBL" id="AANDSR010000002">
    <property type="protein sequence ID" value="EDN9835900.1"/>
    <property type="molecule type" value="Genomic_DNA"/>
</dbReference>
<dbReference type="Proteomes" id="UP000339309">
    <property type="component" value="Unassembled WGS sequence"/>
</dbReference>
<feature type="transmembrane region" description="Helical" evidence="1">
    <location>
        <begin position="106"/>
        <end position="139"/>
    </location>
</feature>
<dbReference type="Proteomes" id="UP000344343">
    <property type="component" value="Unassembled WGS sequence"/>
</dbReference>
<dbReference type="EMBL" id="AAAJKI010000023">
    <property type="protein sequence ID" value="EAC6548641.1"/>
    <property type="molecule type" value="Genomic_DNA"/>
</dbReference>
<evidence type="ECO:0000313" key="74">
    <source>
        <dbReference type="Proteomes" id="UP000467536"/>
    </source>
</evidence>
<dbReference type="Proteomes" id="UP000840197">
    <property type="component" value="Unassembled WGS sequence"/>
</dbReference>
<dbReference type="EMBL" id="DAAJZA010000001">
    <property type="protein sequence ID" value="HAC1753660.1"/>
    <property type="molecule type" value="Genomic_DNA"/>
</dbReference>
<dbReference type="Proteomes" id="UP000337746">
    <property type="component" value="Unassembled WGS sequence"/>
</dbReference>
<evidence type="ECO:0000313" key="57">
    <source>
        <dbReference type="Proteomes" id="UP000350032"/>
    </source>
</evidence>
<dbReference type="EMBL" id="AAAIKW010000003">
    <property type="protein sequence ID" value="EAC4552219.1"/>
    <property type="molecule type" value="Genomic_DNA"/>
</dbReference>
<dbReference type="EMBL" id="AABCVX010000002">
    <property type="protein sequence ID" value="EAG6168830.1"/>
    <property type="molecule type" value="Genomic_DNA"/>
</dbReference>
<evidence type="ECO:0000313" key="15">
    <source>
        <dbReference type="EMBL" id="EAG1893044.1"/>
    </source>
</evidence>
<evidence type="ECO:0000313" key="56">
    <source>
        <dbReference type="Proteomes" id="UP000345329"/>
    </source>
</evidence>
<dbReference type="Proteomes" id="UP000481141">
    <property type="component" value="Unassembled WGS sequence"/>
</dbReference>
<evidence type="ECO:0000313" key="76">
    <source>
        <dbReference type="Proteomes" id="UP000478704"/>
    </source>
</evidence>
<dbReference type="Proteomes" id="UP000393182">
    <property type="component" value="Unassembled WGS sequence"/>
</dbReference>
<evidence type="ECO:0000313" key="60">
    <source>
        <dbReference type="Proteomes" id="UP000364988"/>
    </source>
</evidence>
<evidence type="ECO:0000313" key="25">
    <source>
        <dbReference type="EMBL" id="EAH2281797.1"/>
    </source>
</evidence>
<reference evidence="39" key="9">
    <citation type="submission" date="2019-10" db="EMBL/GenBank/DDBJ databases">
        <authorList>
            <consortium name="NCBI Pathogen Detection Project"/>
        </authorList>
    </citation>
    <scope>NUCLEOTIDE SEQUENCE</scope>
    <source>
        <strain evidence="39">09CEB371LM</strain>
        <strain evidence="45">2017-325981-023-01</strain>
        <strain evidence="41">CFIAFB20100120</strain>
        <strain evidence="40">CFIAFB20130012</strain>
        <strain evidence="43">CFIAFB20170037</strain>
        <strain evidence="42">CFIAFB20170045</strain>
        <strain evidence="44">DMG1500109</strain>
    </source>
</reference>
<dbReference type="EMBL" id="AAAJWF010000008">
    <property type="protein sequence ID" value="EAC7481424.1"/>
    <property type="molecule type" value="Genomic_DNA"/>
</dbReference>
<accession>A0A0B8RBS3</accession>
<evidence type="ECO:0000313" key="75">
    <source>
        <dbReference type="Proteomes" id="UP000478682"/>
    </source>
</evidence>
<evidence type="ECO:0000313" key="35">
    <source>
        <dbReference type="EMBL" id="EDN7714647.1"/>
    </source>
</evidence>
<dbReference type="EMBL" id="AABAYG010000003">
    <property type="protein sequence ID" value="EAG2245245.1"/>
    <property type="molecule type" value="Genomic_DNA"/>
</dbReference>
<dbReference type="Proteomes" id="UP000467347">
    <property type="component" value="Unassembled WGS sequence"/>
</dbReference>
<dbReference type="EMBL" id="DAAIHR010000017">
    <property type="protein sequence ID" value="HAB8399593.1"/>
    <property type="molecule type" value="Genomic_DNA"/>
</dbReference>
<dbReference type="EMBL" id="JACAVN010000002">
    <property type="protein sequence ID" value="NYA01098.1"/>
    <property type="molecule type" value="Genomic_DNA"/>
</dbReference>
<reference evidence="49 50" key="2">
    <citation type="journal article" date="2018" name="BMC Genomics">
        <title>Genes significantly associated with lineage II food isolates of Listeria monocytogenes.</title>
        <authorList>
            <person name="Pirone-Davies C."/>
            <person name="Chen Y."/>
            <person name="Pightling A."/>
            <person name="Ryan G."/>
            <person name="Wang Y."/>
            <person name="Yao K."/>
            <person name="Hoffmann M."/>
            <person name="Allard M.W."/>
        </authorList>
    </citation>
    <scope>NUCLEOTIDE SEQUENCE [LARGE SCALE GENOMIC DNA]</scope>
    <source>
        <strain evidence="49 50">PNUSAL000550</strain>
    </source>
</reference>
<dbReference type="Proteomes" id="UP000365297">
    <property type="component" value="Unassembled WGS sequence"/>
</dbReference>
<evidence type="ECO:0000313" key="5">
    <source>
        <dbReference type="EMBL" id="EAC7481424.1"/>
    </source>
</evidence>
<dbReference type="Proteomes" id="UP000533021">
    <property type="component" value="Unassembled WGS sequence"/>
</dbReference>
<dbReference type="EMBL" id="AAAREG010000002">
    <property type="protein sequence ID" value="EAE2353500.1"/>
    <property type="molecule type" value="Genomic_DNA"/>
</dbReference>
<dbReference type="Proteomes" id="UP000427828">
    <property type="component" value="Unassembled WGS sequence"/>
</dbReference>
<evidence type="ECO:0000313" key="16">
    <source>
        <dbReference type="EMBL" id="EAG2086546.1"/>
    </source>
</evidence>
<dbReference type="Proteomes" id="UP000843775">
    <property type="component" value="Unassembled WGS sequence"/>
</dbReference>
<reference evidence="48 93" key="1">
    <citation type="submission" date="2016-09" db="EMBL/GenBank/DDBJ databases">
        <title>100K Listeria isolates.</title>
        <authorList>
            <person name="Chen P."/>
            <person name="Weimer B.C."/>
            <person name="Kong N."/>
            <person name="Huang B."/>
        </authorList>
    </citation>
    <scope>NUCLEOTIDE SEQUENCE [LARGE SCALE GENOMIC DNA]</scope>
    <source>
        <strain evidence="48 93">BCW_2383</strain>
    </source>
</reference>
<evidence type="ECO:0000313" key="54">
    <source>
        <dbReference type="Proteomes" id="UP000339309"/>
    </source>
</evidence>
<evidence type="ECO:0000313" key="72">
    <source>
        <dbReference type="Proteomes" id="UP000460224"/>
    </source>
</evidence>
<keyword evidence="1" id="KW-0812">Transmembrane</keyword>
<dbReference type="EMBL" id="AAHZFN010000014">
    <property type="protein sequence ID" value="ECB9474206.1"/>
    <property type="molecule type" value="Genomic_DNA"/>
</dbReference>
<evidence type="ECO:0000313" key="93">
    <source>
        <dbReference type="Proteomes" id="UP000852906"/>
    </source>
</evidence>
<evidence type="ECO:0000313" key="41">
    <source>
        <dbReference type="EMBL" id="HAB8557010.1"/>
    </source>
</evidence>
<dbReference type="Proteomes" id="UP000455569">
    <property type="component" value="Unassembled WGS sequence"/>
</dbReference>
<evidence type="ECO:0000313" key="59">
    <source>
        <dbReference type="Proteomes" id="UP000358545"/>
    </source>
</evidence>
<evidence type="ECO:0000313" key="26">
    <source>
        <dbReference type="EMBL" id="EAH3293994.1"/>
    </source>
</evidence>
<evidence type="ECO:0000313" key="66">
    <source>
        <dbReference type="Proteomes" id="UP000398321"/>
    </source>
</evidence>
<evidence type="ECO:0000313" key="20">
    <source>
        <dbReference type="EMBL" id="EAG4330970.1"/>
    </source>
</evidence>
<evidence type="ECO:0000313" key="86">
    <source>
        <dbReference type="Proteomes" id="UP000548278"/>
    </source>
</evidence>
<evidence type="ECO:0000313" key="89">
    <source>
        <dbReference type="Proteomes" id="UP000840197"/>
    </source>
</evidence>
<evidence type="ECO:0000313" key="87">
    <source>
        <dbReference type="Proteomes" id="UP000549379"/>
    </source>
</evidence>
<keyword evidence="1" id="KW-1133">Transmembrane helix</keyword>
<evidence type="ECO:0000313" key="10">
    <source>
        <dbReference type="EMBL" id="EAD5786631.1"/>
    </source>
</evidence>
<evidence type="ECO:0000313" key="48">
    <source>
        <dbReference type="EMBL" id="OET50671.1"/>
    </source>
</evidence>
<dbReference type="KEGG" id="lmok:CQ02_00190"/>
<dbReference type="Proteomes" id="UP000368512">
    <property type="component" value="Unassembled WGS sequence"/>
</dbReference>
<evidence type="ECO:0000313" key="30">
    <source>
        <dbReference type="EMBL" id="ECB9474206.1"/>
    </source>
</evidence>
<dbReference type="EMBL" id="AANEHK010000001">
    <property type="protein sequence ID" value="EDO0984683.1"/>
    <property type="molecule type" value="Genomic_DNA"/>
</dbReference>
<reference evidence="89 90" key="3">
    <citation type="journal article" date="2018" name="Genome Biol.">
        <title>SKESA: strategic k-mer extension for scrupulous assemblies.</title>
        <authorList>
            <person name="Souvorov A."/>
            <person name="Agarwala R."/>
            <person name="Lipman D.J."/>
        </authorList>
    </citation>
    <scope>NUCLEOTIDE SEQUENCE [LARGE SCALE GENOMIC DNA]</scope>
    <source>
        <strain evidence="39">09CEB371LM</strain>
        <strain evidence="45">2017-325981-023-01</strain>
        <strain evidence="41 92">CFIAFB20100120</strain>
        <strain evidence="40 89">CFIAFB20130012</strain>
        <strain evidence="43">CFIAFB20170037</strain>
        <strain evidence="42 90">CFIAFB20170045</strain>
        <strain evidence="44 91">DMG1500109</strain>
    </source>
</reference>
<dbReference type="Proteomes" id="UP000376505">
    <property type="component" value="Unassembled WGS sequence"/>
</dbReference>
<dbReference type="Proteomes" id="UP000840039">
    <property type="component" value="Unassembled WGS sequence"/>
</dbReference>
<evidence type="ECO:0000313" key="11">
    <source>
        <dbReference type="EMBL" id="EAE1339170.1"/>
    </source>
</evidence>
<evidence type="ECO:0000313" key="9">
    <source>
        <dbReference type="EMBL" id="EAD5773258.1"/>
    </source>
</evidence>
<evidence type="ECO:0000313" key="47">
    <source>
        <dbReference type="EMBL" id="NYA01098.1"/>
    </source>
</evidence>
<dbReference type="EMBL" id="QXLS01000002">
    <property type="protein sequence ID" value="RKA09373.1"/>
    <property type="molecule type" value="Genomic_DNA"/>
</dbReference>
<proteinExistence type="predicted"/>
<evidence type="ECO:0000313" key="7">
    <source>
        <dbReference type="EMBL" id="EAD1184580.1"/>
    </source>
</evidence>
<dbReference type="Proteomes" id="UP000364988">
    <property type="component" value="Unassembled WGS sequence"/>
</dbReference>
<dbReference type="Proteomes" id="UP000331186">
    <property type="component" value="Unassembled WGS sequence"/>
</dbReference>
<evidence type="ECO:0000313" key="4">
    <source>
        <dbReference type="EMBL" id="EAC6548641.1"/>
    </source>
</evidence>